<feature type="domain" description="S-layer family duplication" evidence="1">
    <location>
        <begin position="43"/>
        <end position="254"/>
    </location>
</feature>
<dbReference type="Proteomes" id="UP000050360">
    <property type="component" value="Unassembled WGS sequence"/>
</dbReference>
<comment type="caution">
    <text evidence="2">The sequence shown here is derived from an EMBL/GenBank/DDBJ whole genome shotgun (WGS) entry which is preliminary data.</text>
</comment>
<feature type="non-terminal residue" evidence="2">
    <location>
        <position position="259"/>
    </location>
</feature>
<evidence type="ECO:0000313" key="3">
    <source>
        <dbReference type="Proteomes" id="UP000050360"/>
    </source>
</evidence>
<organism evidence="2 3">
    <name type="scientific">Candidatus Methanoperedens nitratireducens</name>
    <dbReference type="NCBI Taxonomy" id="1392998"/>
    <lineage>
        <taxon>Archaea</taxon>
        <taxon>Methanobacteriati</taxon>
        <taxon>Methanobacteriota</taxon>
        <taxon>Stenosarchaea group</taxon>
        <taxon>Methanomicrobia</taxon>
        <taxon>Methanosarcinales</taxon>
        <taxon>ANME-2 cluster</taxon>
        <taxon>Candidatus Methanoperedentaceae</taxon>
        <taxon>Candidatus Methanoperedens</taxon>
    </lineage>
</organism>
<reference evidence="2 3" key="1">
    <citation type="submission" date="2015-09" db="EMBL/GenBank/DDBJ databases">
        <title>A metagenomics-based metabolic model of nitrate-dependent anaerobic oxidation of methane by Methanoperedens-like archaea.</title>
        <authorList>
            <person name="Arshad A."/>
            <person name="Speth D.R."/>
            <person name="De Graaf R.M."/>
            <person name="Op Den Camp H.J."/>
            <person name="Jetten M.S."/>
            <person name="Welte C.U."/>
        </authorList>
    </citation>
    <scope>NUCLEOTIDE SEQUENCE [LARGE SCALE GENOMIC DNA]</scope>
</reference>
<dbReference type="EMBL" id="LKCM01000123">
    <property type="protein sequence ID" value="KPQ43874.1"/>
    <property type="molecule type" value="Genomic_DNA"/>
</dbReference>
<accession>A0A0N8KR40</accession>
<dbReference type="AlphaFoldDB" id="A0A0N8KR40"/>
<proteinExistence type="predicted"/>
<gene>
    <name evidence="2" type="ORF">MPEBLZ_01591</name>
</gene>
<dbReference type="InterPro" id="IPR006457">
    <property type="entry name" value="S_layer-rel_Mac"/>
</dbReference>
<dbReference type="Gene3D" id="2.60.98.40">
    <property type="match status" value="1"/>
</dbReference>
<protein>
    <recommendedName>
        <fullName evidence="1">S-layer family duplication domain-containing protein</fullName>
    </recommendedName>
</protein>
<sequence length="259" mass="28956">MIKMVKILIVFAIMLLLAAPVTAANVTTVEIRGIVFDSGSSTYNTTLQWDAVKFPGFWYALGPGKSSETLKIINQPASSLTANNRVIEKENLQYNTLRSDQKFKVFSEKSKKVENGLEYNSSTKTFKLNATGGYYARLGWFGDLYVAVNGKANKLAKLIKEQKAEEKQTLKLGTSWNLGEGYNLTVESLDTETNPRQAWLSFNKDGKNLDQRVVNEGEVYTYIEKNVNGESDVPVFVTYVDSIFTGAEGMSTFVQLRYT</sequence>
<evidence type="ECO:0000259" key="1">
    <source>
        <dbReference type="Pfam" id="PF07752"/>
    </source>
</evidence>
<evidence type="ECO:0000313" key="2">
    <source>
        <dbReference type="EMBL" id="KPQ43874.1"/>
    </source>
</evidence>
<name>A0A0N8KR40_9EURY</name>
<dbReference type="Pfam" id="PF07752">
    <property type="entry name" value="S-layer"/>
    <property type="match status" value="1"/>
</dbReference>